<gene>
    <name evidence="11" type="ORF">GSOID_T00010604001</name>
</gene>
<dbReference type="Pfam" id="PF00822">
    <property type="entry name" value="PMP22_Claudin"/>
    <property type="match status" value="1"/>
</dbReference>
<name>E4XGJ3_OIKDI</name>
<accession>E4XGJ3</accession>
<dbReference type="InterPro" id="IPR006187">
    <property type="entry name" value="Claudin"/>
</dbReference>
<comment type="similarity">
    <text evidence="3">Belongs to the claudin family.</text>
</comment>
<dbReference type="GO" id="GO:0005886">
    <property type="term" value="C:plasma membrane"/>
    <property type="evidence" value="ECO:0007669"/>
    <property type="project" value="UniProtKB-SubCell"/>
</dbReference>
<keyword evidence="7" id="KW-0965">Cell junction</keyword>
<evidence type="ECO:0000313" key="12">
    <source>
        <dbReference type="Proteomes" id="UP000001307"/>
    </source>
</evidence>
<dbReference type="GO" id="GO:0005923">
    <property type="term" value="C:bicellular tight junction"/>
    <property type="evidence" value="ECO:0007669"/>
    <property type="project" value="UniProtKB-SubCell"/>
</dbReference>
<evidence type="ECO:0000256" key="5">
    <source>
        <dbReference type="ARBA" id="ARBA00022475"/>
    </source>
</evidence>
<evidence type="ECO:0000256" key="4">
    <source>
        <dbReference type="ARBA" id="ARBA00022427"/>
    </source>
</evidence>
<keyword evidence="6 10" id="KW-0812">Transmembrane</keyword>
<dbReference type="OrthoDB" id="10025519at2759"/>
<dbReference type="InParanoid" id="E4XGJ3"/>
<evidence type="ECO:0000256" key="9">
    <source>
        <dbReference type="ARBA" id="ARBA00023136"/>
    </source>
</evidence>
<dbReference type="InterPro" id="IPR017974">
    <property type="entry name" value="Claudin_CS"/>
</dbReference>
<evidence type="ECO:0000256" key="6">
    <source>
        <dbReference type="ARBA" id="ARBA00022692"/>
    </source>
</evidence>
<comment type="subcellular location">
    <subcellularLocation>
        <location evidence="1">Cell junction</location>
        <location evidence="1">Tight junction</location>
    </subcellularLocation>
    <subcellularLocation>
        <location evidence="2">Cell membrane</location>
        <topology evidence="2">Multi-pass membrane protein</topology>
    </subcellularLocation>
</comment>
<keyword evidence="9 10" id="KW-0472">Membrane</keyword>
<protein>
    <submittedName>
        <fullName evidence="11">Uncharacterized protein</fullName>
    </submittedName>
</protein>
<dbReference type="PANTHER" id="PTHR12002">
    <property type="entry name" value="CLAUDIN"/>
    <property type="match status" value="1"/>
</dbReference>
<sequence length="296" mass="32864">MVERTALRYASLAVEIEIRWWWCAARRCCPRAWCTLFNFILHLFFFSSFFIVRETASMGNSGVQVLALLLTMVTFVLVLICCILPFWRRNDLEGEVIETIRRSSGLWTKCTYLATGNWNCDAYDRFFIGLPTALQAARALTIIALFLGFCASVTSVVGLDCTTIGMDQPGLKQKCMLGAGVMQVLAGICIGVAVSWFASSVLYEFHNPLGRGPYVGQGSRGSYSQSYYGGNGDRYVYGECLFLGWAAMVLGIASGAVFCCNGYSSLNEEDDNRSFNAAYQPPMDYGRPKSMGHEYI</sequence>
<feature type="transmembrane region" description="Helical" evidence="10">
    <location>
        <begin position="175"/>
        <end position="198"/>
    </location>
</feature>
<dbReference type="Gene3D" id="1.20.140.150">
    <property type="match status" value="1"/>
</dbReference>
<keyword evidence="5" id="KW-1003">Cell membrane</keyword>
<dbReference type="Proteomes" id="UP000001307">
    <property type="component" value="Unassembled WGS sequence"/>
</dbReference>
<evidence type="ECO:0000256" key="7">
    <source>
        <dbReference type="ARBA" id="ARBA00022949"/>
    </source>
</evidence>
<dbReference type="PROSITE" id="PS01346">
    <property type="entry name" value="CLAUDIN"/>
    <property type="match status" value="1"/>
</dbReference>
<feature type="transmembrane region" description="Helical" evidence="10">
    <location>
        <begin position="139"/>
        <end position="163"/>
    </location>
</feature>
<dbReference type="EMBL" id="FN653048">
    <property type="protein sequence ID" value="CBY09791.1"/>
    <property type="molecule type" value="Genomic_DNA"/>
</dbReference>
<reference evidence="11 12" key="1">
    <citation type="journal article" date="2010" name="Science">
        <title>Plasticity of animal genome architecture unmasked by rapid evolution of a pelagic tunicate.</title>
        <authorList>
            <person name="Denoeud F."/>
            <person name="Henriet S."/>
            <person name="Mungpakdee S."/>
            <person name="Aury J.M."/>
            <person name="Da Silva C."/>
            <person name="Brinkmann H."/>
            <person name="Mikhaleva J."/>
            <person name="Olsen L.C."/>
            <person name="Jubin C."/>
            <person name="Canestro C."/>
            <person name="Bouquet J.M."/>
            <person name="Danks G."/>
            <person name="Poulain J."/>
            <person name="Campsteijn C."/>
            <person name="Adamski M."/>
            <person name="Cross I."/>
            <person name="Yadetie F."/>
            <person name="Muffato M."/>
            <person name="Louis A."/>
            <person name="Butcher S."/>
            <person name="Tsagkogeorga G."/>
            <person name="Konrad A."/>
            <person name="Singh S."/>
            <person name="Jensen M.F."/>
            <person name="Cong E.H."/>
            <person name="Eikeseth-Otteraa H."/>
            <person name="Noel B."/>
            <person name="Anthouard V."/>
            <person name="Porcel B.M."/>
            <person name="Kachouri-Lafond R."/>
            <person name="Nishino A."/>
            <person name="Ugolini M."/>
            <person name="Chourrout P."/>
            <person name="Nishida H."/>
            <person name="Aasland R."/>
            <person name="Huzurbazar S."/>
            <person name="Westhof E."/>
            <person name="Delsuc F."/>
            <person name="Lehrach H."/>
            <person name="Reinhardt R."/>
            <person name="Weissenbach J."/>
            <person name="Roy S.W."/>
            <person name="Artiguenave F."/>
            <person name="Postlethwait J.H."/>
            <person name="Manak J.R."/>
            <person name="Thompson E.M."/>
            <person name="Jaillon O."/>
            <person name="Du Pasquier L."/>
            <person name="Boudinot P."/>
            <person name="Liberles D.A."/>
            <person name="Volff J.N."/>
            <person name="Philippe H."/>
            <person name="Lenhard B."/>
            <person name="Roest Crollius H."/>
            <person name="Wincker P."/>
            <person name="Chourrout D."/>
        </authorList>
    </citation>
    <scope>NUCLEOTIDE SEQUENCE [LARGE SCALE GENOMIC DNA]</scope>
</reference>
<evidence type="ECO:0000256" key="1">
    <source>
        <dbReference type="ARBA" id="ARBA00004435"/>
    </source>
</evidence>
<dbReference type="AlphaFoldDB" id="E4XGJ3"/>
<proteinExistence type="inferred from homology"/>
<keyword evidence="4" id="KW-0796">Tight junction</keyword>
<keyword evidence="8 10" id="KW-1133">Transmembrane helix</keyword>
<feature type="transmembrane region" description="Helical" evidence="10">
    <location>
        <begin position="65"/>
        <end position="87"/>
    </location>
</feature>
<evidence type="ECO:0000256" key="3">
    <source>
        <dbReference type="ARBA" id="ARBA00008295"/>
    </source>
</evidence>
<evidence type="ECO:0000256" key="8">
    <source>
        <dbReference type="ARBA" id="ARBA00022989"/>
    </source>
</evidence>
<dbReference type="PRINTS" id="PR01077">
    <property type="entry name" value="CLAUDIN"/>
</dbReference>
<evidence type="ECO:0000256" key="10">
    <source>
        <dbReference type="SAM" id="Phobius"/>
    </source>
</evidence>
<dbReference type="InterPro" id="IPR004031">
    <property type="entry name" value="PMP22/EMP/MP20/Claudin"/>
</dbReference>
<organism evidence="11 12">
    <name type="scientific">Oikopleura dioica</name>
    <name type="common">Tunicate</name>
    <dbReference type="NCBI Taxonomy" id="34765"/>
    <lineage>
        <taxon>Eukaryota</taxon>
        <taxon>Metazoa</taxon>
        <taxon>Chordata</taxon>
        <taxon>Tunicata</taxon>
        <taxon>Appendicularia</taxon>
        <taxon>Copelata</taxon>
        <taxon>Oikopleuridae</taxon>
        <taxon>Oikopleura</taxon>
    </lineage>
</organism>
<evidence type="ECO:0000313" key="11">
    <source>
        <dbReference type="EMBL" id="CBY09791.1"/>
    </source>
</evidence>
<keyword evidence="12" id="KW-1185">Reference proteome</keyword>
<dbReference type="GO" id="GO:0005198">
    <property type="term" value="F:structural molecule activity"/>
    <property type="evidence" value="ECO:0007669"/>
    <property type="project" value="InterPro"/>
</dbReference>
<feature type="transmembrane region" description="Helical" evidence="10">
    <location>
        <begin position="36"/>
        <end position="53"/>
    </location>
</feature>
<evidence type="ECO:0000256" key="2">
    <source>
        <dbReference type="ARBA" id="ARBA00004651"/>
    </source>
</evidence>
<feature type="transmembrane region" description="Helical" evidence="10">
    <location>
        <begin position="242"/>
        <end position="263"/>
    </location>
</feature>